<evidence type="ECO:0000313" key="3">
    <source>
        <dbReference type="Proteomes" id="UP001549321"/>
    </source>
</evidence>
<name>A0ABV2QYB4_9HYPH</name>
<keyword evidence="3" id="KW-1185">Reference proteome</keyword>
<dbReference type="EMBL" id="JBEPSM010000001">
    <property type="protein sequence ID" value="MET4634009.1"/>
    <property type="molecule type" value="Genomic_DNA"/>
</dbReference>
<dbReference type="Proteomes" id="UP001549321">
    <property type="component" value="Unassembled WGS sequence"/>
</dbReference>
<comment type="caution">
    <text evidence="2">The sequence shown here is derived from an EMBL/GenBank/DDBJ whole genome shotgun (WGS) entry which is preliminary data.</text>
</comment>
<sequence length="172" mass="17200">MSKFVSLKLIATAAALTLAGLGAAKAADISTAPVYEDGRNGVRIGTLGCDINSGLGYIIGSAKEVACTFRPNRGAPEQYIGNIKKLGVDLGWTSQGKLIWAVFAPTAGYHRGSLGGLYLGATAEATVVGGVGANVLFGGTRGSIALQPISVTGQVGLNVAAGGAALLLDPVN</sequence>
<accession>A0ABV2QYB4</accession>
<dbReference type="InterPro" id="IPR009333">
    <property type="entry name" value="DUF992"/>
</dbReference>
<feature type="signal peptide" evidence="1">
    <location>
        <begin position="1"/>
        <end position="26"/>
    </location>
</feature>
<feature type="chain" id="PRO_5046593212" description="DUF992 domain-containing protein" evidence="1">
    <location>
        <begin position="27"/>
        <end position="172"/>
    </location>
</feature>
<evidence type="ECO:0000313" key="2">
    <source>
        <dbReference type="EMBL" id="MET4634009.1"/>
    </source>
</evidence>
<dbReference type="Pfam" id="PF06186">
    <property type="entry name" value="DUF992"/>
    <property type="match status" value="1"/>
</dbReference>
<reference evidence="2 3" key="1">
    <citation type="submission" date="2024-06" db="EMBL/GenBank/DDBJ databases">
        <title>Sorghum-associated microbial communities from plants grown in Nebraska, USA.</title>
        <authorList>
            <person name="Schachtman D."/>
        </authorList>
    </citation>
    <scope>NUCLEOTIDE SEQUENCE [LARGE SCALE GENOMIC DNA]</scope>
    <source>
        <strain evidence="2 3">3207</strain>
    </source>
</reference>
<keyword evidence="1" id="KW-0732">Signal</keyword>
<evidence type="ECO:0000256" key="1">
    <source>
        <dbReference type="SAM" id="SignalP"/>
    </source>
</evidence>
<proteinExistence type="predicted"/>
<gene>
    <name evidence="2" type="ORF">ABIE08_001922</name>
</gene>
<evidence type="ECO:0008006" key="4">
    <source>
        <dbReference type="Google" id="ProtNLM"/>
    </source>
</evidence>
<protein>
    <recommendedName>
        <fullName evidence="4">DUF992 domain-containing protein</fullName>
    </recommendedName>
</protein>
<dbReference type="RefSeq" id="WP_354550590.1">
    <property type="nucleotide sequence ID" value="NZ_JBEPSM010000001.1"/>
</dbReference>
<organism evidence="2 3">
    <name type="scientific">Kaistia defluvii</name>
    <dbReference type="NCBI Taxonomy" id="410841"/>
    <lineage>
        <taxon>Bacteria</taxon>
        <taxon>Pseudomonadati</taxon>
        <taxon>Pseudomonadota</taxon>
        <taxon>Alphaproteobacteria</taxon>
        <taxon>Hyphomicrobiales</taxon>
        <taxon>Kaistiaceae</taxon>
        <taxon>Kaistia</taxon>
    </lineage>
</organism>